<dbReference type="AlphaFoldDB" id="G7MUT4"/>
<feature type="non-terminal residue" evidence="2">
    <location>
        <position position="65"/>
    </location>
</feature>
<feature type="transmembrane region" description="Helical" evidence="1">
    <location>
        <begin position="6"/>
        <end position="24"/>
    </location>
</feature>
<organism evidence="2">
    <name type="scientific">Macaca mulatta</name>
    <name type="common">Rhesus macaque</name>
    <dbReference type="NCBI Taxonomy" id="9544"/>
    <lineage>
        <taxon>Eukaryota</taxon>
        <taxon>Metazoa</taxon>
        <taxon>Chordata</taxon>
        <taxon>Craniata</taxon>
        <taxon>Vertebrata</taxon>
        <taxon>Euteleostomi</taxon>
        <taxon>Mammalia</taxon>
        <taxon>Eutheria</taxon>
        <taxon>Euarchontoglires</taxon>
        <taxon>Primates</taxon>
        <taxon>Haplorrhini</taxon>
        <taxon>Catarrhini</taxon>
        <taxon>Cercopithecidae</taxon>
        <taxon>Cercopithecinae</taxon>
        <taxon>Macaca</taxon>
    </lineage>
</organism>
<keyword evidence="1" id="KW-0472">Membrane</keyword>
<keyword evidence="1" id="KW-0812">Transmembrane</keyword>
<evidence type="ECO:0000256" key="1">
    <source>
        <dbReference type="SAM" id="Phobius"/>
    </source>
</evidence>
<accession>G7MUT4</accession>
<dbReference type="Proteomes" id="UP000013456">
    <property type="component" value="Chromosome 6"/>
</dbReference>
<feature type="transmembrane region" description="Helical" evidence="1">
    <location>
        <begin position="36"/>
        <end position="57"/>
    </location>
</feature>
<gene>
    <name evidence="2" type="ORF">EGK_16613</name>
</gene>
<reference evidence="2" key="1">
    <citation type="journal article" date="2011" name="Nat. Biotechnol.">
        <title>Genome sequencing and comparison of two nonhuman primate animal models, the cynomolgus and Chinese rhesus macaques.</title>
        <authorList>
            <person name="Yan G."/>
            <person name="Zhang G."/>
            <person name="Fang X."/>
            <person name="Zhang Y."/>
            <person name="Li C."/>
            <person name="Ling F."/>
            <person name="Cooper D.N."/>
            <person name="Li Q."/>
            <person name="Li Y."/>
            <person name="van Gool A.J."/>
            <person name="Du H."/>
            <person name="Chen J."/>
            <person name="Chen R."/>
            <person name="Zhang P."/>
            <person name="Huang Z."/>
            <person name="Thompson J.R."/>
            <person name="Meng Y."/>
            <person name="Bai Y."/>
            <person name="Wang J."/>
            <person name="Zhuo M."/>
            <person name="Wang T."/>
            <person name="Huang Y."/>
            <person name="Wei L."/>
            <person name="Li J."/>
            <person name="Wang Z."/>
            <person name="Hu H."/>
            <person name="Yang P."/>
            <person name="Le L."/>
            <person name="Stenson P.D."/>
            <person name="Li B."/>
            <person name="Liu X."/>
            <person name="Ball E.V."/>
            <person name="An N."/>
            <person name="Huang Q."/>
            <person name="Zhang Y."/>
            <person name="Fan W."/>
            <person name="Zhang X."/>
            <person name="Li Y."/>
            <person name="Wang W."/>
            <person name="Katze M.G."/>
            <person name="Su B."/>
            <person name="Nielsen R."/>
            <person name="Yang H."/>
            <person name="Wang J."/>
            <person name="Wang X."/>
            <person name="Wang J."/>
        </authorList>
    </citation>
    <scope>NUCLEOTIDE SEQUENCE [LARGE SCALE GENOMIC DNA]</scope>
    <source>
        <strain evidence="2">CR-5</strain>
    </source>
</reference>
<evidence type="ECO:0008006" key="3">
    <source>
        <dbReference type="Google" id="ProtNLM"/>
    </source>
</evidence>
<feature type="non-terminal residue" evidence="2">
    <location>
        <position position="1"/>
    </location>
</feature>
<proteinExistence type="predicted"/>
<dbReference type="EMBL" id="CM001258">
    <property type="protein sequence ID" value="EHH26600.1"/>
    <property type="molecule type" value="Genomic_DNA"/>
</dbReference>
<sequence>IIMYTPIIITTLISLTLPIFATLINPNKKRPYPNYVKITVIYAFITSLPSTTLYIFLNQETTIWS</sequence>
<keyword evidence="1" id="KW-1133">Transmembrane helix</keyword>
<name>G7MUT4_MACMU</name>
<evidence type="ECO:0000313" key="2">
    <source>
        <dbReference type="EMBL" id="EHH26600.1"/>
    </source>
</evidence>
<protein>
    <recommendedName>
        <fullName evidence="3">NADH dehydrogenase subunit 5</fullName>
    </recommendedName>
</protein>